<dbReference type="STRING" id="1798404.A3B92_00740"/>
<protein>
    <submittedName>
        <fullName evidence="1">Uncharacterized protein</fullName>
    </submittedName>
</protein>
<evidence type="ECO:0000313" key="2">
    <source>
        <dbReference type="Proteomes" id="UP000177960"/>
    </source>
</evidence>
<reference evidence="1 2" key="1">
    <citation type="journal article" date="2016" name="Nat. Commun.">
        <title>Thousands of microbial genomes shed light on interconnected biogeochemical processes in an aquifer system.</title>
        <authorList>
            <person name="Anantharaman K."/>
            <person name="Brown C.T."/>
            <person name="Hug L.A."/>
            <person name="Sharon I."/>
            <person name="Castelle C.J."/>
            <person name="Probst A.J."/>
            <person name="Thomas B.C."/>
            <person name="Singh A."/>
            <person name="Wilkins M.J."/>
            <person name="Karaoz U."/>
            <person name="Brodie E.L."/>
            <person name="Williams K.H."/>
            <person name="Hubbard S.S."/>
            <person name="Banfield J.F."/>
        </authorList>
    </citation>
    <scope>NUCLEOTIDE SEQUENCE [LARGE SCALE GENOMIC DNA]</scope>
</reference>
<comment type="caution">
    <text evidence="1">The sequence shown here is derived from an EMBL/GenBank/DDBJ whole genome shotgun (WGS) entry which is preliminary data.</text>
</comment>
<dbReference type="EMBL" id="MHJG01000005">
    <property type="protein sequence ID" value="OGY64298.1"/>
    <property type="molecule type" value="Genomic_DNA"/>
</dbReference>
<proteinExistence type="predicted"/>
<sequence>MAKKIVVVPGLTPEWMRKRNGIMKAIDERLLLGLERPGAGLTLDQLQKRAVEDRCFCKKKAEAAVLPFKHDKTPNGWTLLEDTPFDGKQFVPDLVEFLKSGESSVNGELMKWRAKELNAHLGQRHAEYLLEHQELITKEWQGKYYLVFPGTVWQDSIGLRDIPYLVWSRGEWYLSFRWLEDGWIGYDRLVRHRG</sequence>
<dbReference type="Proteomes" id="UP000177960">
    <property type="component" value="Unassembled WGS sequence"/>
</dbReference>
<gene>
    <name evidence="1" type="ORF">A3B92_00740</name>
</gene>
<evidence type="ECO:0000313" key="1">
    <source>
        <dbReference type="EMBL" id="OGY64298.1"/>
    </source>
</evidence>
<accession>A0A1G1ZI53</accession>
<organism evidence="1 2">
    <name type="scientific">Candidatus Harrisonbacteria bacterium RIFCSPHIGHO2_02_FULL_42_16</name>
    <dbReference type="NCBI Taxonomy" id="1798404"/>
    <lineage>
        <taxon>Bacteria</taxon>
        <taxon>Candidatus Harrisoniibacteriota</taxon>
    </lineage>
</organism>
<name>A0A1G1ZI53_9BACT</name>
<dbReference type="AlphaFoldDB" id="A0A1G1ZI53"/>